<name>A0A0E3PPU2_9EURY</name>
<dbReference type="EMBL" id="CP009508">
    <property type="protein sequence ID" value="AKB36590.1"/>
    <property type="molecule type" value="Genomic_DNA"/>
</dbReference>
<dbReference type="PATRIC" id="fig|1434118.4.peg.2551"/>
<dbReference type="SUPFAM" id="SSF69304">
    <property type="entry name" value="Tricorn protease N-terminal domain"/>
    <property type="match status" value="3"/>
</dbReference>
<proteinExistence type="predicted"/>
<accession>A0A0E3PPU2</accession>
<organism evidence="3 4">
    <name type="scientific">Methanosarcina siciliae C2J</name>
    <dbReference type="NCBI Taxonomy" id="1434118"/>
    <lineage>
        <taxon>Archaea</taxon>
        <taxon>Methanobacteriati</taxon>
        <taxon>Methanobacteriota</taxon>
        <taxon>Stenosarchaea group</taxon>
        <taxon>Methanomicrobia</taxon>
        <taxon>Methanosarcinales</taxon>
        <taxon>Methanosarcinaceae</taxon>
        <taxon>Methanosarcina</taxon>
    </lineage>
</organism>
<feature type="domain" description="PKD" evidence="2">
    <location>
        <begin position="455"/>
        <end position="507"/>
    </location>
</feature>
<gene>
    <name evidence="3" type="ORF">MSSAC_2000</name>
</gene>
<dbReference type="PANTHER" id="PTHR36842">
    <property type="entry name" value="PROTEIN TOLB HOMOLOG"/>
    <property type="match status" value="1"/>
</dbReference>
<dbReference type="SUPFAM" id="SSF49299">
    <property type="entry name" value="PKD domain"/>
    <property type="match status" value="2"/>
</dbReference>
<dbReference type="KEGG" id="msj:MSSAC_2000"/>
<dbReference type="Gene3D" id="2.120.10.30">
    <property type="entry name" value="TolB, C-terminal domain"/>
    <property type="match status" value="4"/>
</dbReference>
<feature type="region of interest" description="Disordered" evidence="1">
    <location>
        <begin position="831"/>
        <end position="859"/>
    </location>
</feature>
<evidence type="ECO:0000256" key="1">
    <source>
        <dbReference type="SAM" id="MobiDB-lite"/>
    </source>
</evidence>
<reference evidence="3 4" key="1">
    <citation type="submission" date="2014-07" db="EMBL/GenBank/DDBJ databases">
        <title>Methanogenic archaea and the global carbon cycle.</title>
        <authorList>
            <person name="Henriksen J.R."/>
            <person name="Luke J."/>
            <person name="Reinhart S."/>
            <person name="Benedict M.N."/>
            <person name="Youngblut N.D."/>
            <person name="Metcalf M.E."/>
            <person name="Whitaker R.J."/>
            <person name="Metcalf W.W."/>
        </authorList>
    </citation>
    <scope>NUCLEOTIDE SEQUENCE [LARGE SCALE GENOMIC DNA]</scope>
    <source>
        <strain evidence="3 4">C2J</strain>
    </source>
</reference>
<dbReference type="AlphaFoldDB" id="A0A0E3PPU2"/>
<dbReference type="PROSITE" id="PS50093">
    <property type="entry name" value="PKD"/>
    <property type="match status" value="2"/>
</dbReference>
<dbReference type="InterPro" id="IPR035986">
    <property type="entry name" value="PKD_dom_sf"/>
</dbReference>
<dbReference type="SMART" id="SM00089">
    <property type="entry name" value="PKD"/>
    <property type="match status" value="2"/>
</dbReference>
<dbReference type="NCBIfam" id="TIGR04275">
    <property type="entry name" value="beta_prop_Msarc"/>
    <property type="match status" value="14"/>
</dbReference>
<evidence type="ECO:0000313" key="4">
    <source>
        <dbReference type="Proteomes" id="UP000033123"/>
    </source>
</evidence>
<feature type="compositionally biased region" description="Gly residues" evidence="1">
    <location>
        <begin position="839"/>
        <end position="854"/>
    </location>
</feature>
<dbReference type="FunFam" id="2.60.40.10:FF:000270">
    <property type="entry name" value="Cell surface protein"/>
    <property type="match status" value="2"/>
</dbReference>
<dbReference type="Pfam" id="PF18911">
    <property type="entry name" value="PKD_4"/>
    <property type="match status" value="2"/>
</dbReference>
<dbReference type="GeneID" id="69043284"/>
<sequence>MKNKVKLYSITLASIAFVFFFFISVSSTALAVSTEGADDLFTLTETRINTNESSQCYPAIHGNRIVWHDSRNDNNLDIYMYDLSTSAETRITDNEYSEERPDIFGDKIVWGDNRNGNSDIYMYNISTKKEIQITTNESDQYFPSIYDDRIVWVDLRNGYRDIYMYNLSSSEETQITTDGSDQIYPAIYGDIIVWSDGRNREGLENYRDSKGNWDIYMYNLSTSKETRITTNESSQIDPSIYGNKIVWTDSRNGKWDIYMYDLSMGQEIPIITNKLNKYFSKVYRDRIVYQAYSNDNTDIYMYDLFTSKETRITTNKSSQWRPDIYENRIVWEDWRNGNPDIYMTTLCYIPVASFSANPTLGAAPLKVSFNDTSTGSPTTWNWSFGDGTYSTSRDTVHTYSKAENYIVNFTASNENGTNSTTQEIIVLEAGFPVADFSANVTAGYAPLDVQFTDLSQNEISRIWDFGDGTSSTDKNPIHTYSMVGKYAVNLTVNNTNGTVSKSSMITVIPVQHVDGQFIFTETRITTNESVQDGSAIYGNRIVWDDWRNGNGDVYMYDTSTSIETQITTNRSCQMEATIYEDKIIWIDGRNQDLDNYSILGNFDIWMYNLSTREETRVTTSESYKHHPKIYYDKIVWEDWRNGDWDIYMYNISTSKETRITNSGSAYNPDIYGDRIVWVDYRNNSLSGNSDIYMYDISTSKESQITTNATYQFRPIIYKDRIAWTDWRNGGMNNSDIYMYDISTSEETQITTNGSVQLSPAIYEDKIVWEDRRNGRGDIYVYDFSALKESRVTLSGRAYSPVIYGDKIVWTDWRNENPDIFMCKVEDNLMDTEEKENSGTHGGHSSGSSGGGGGSPEPQKNVEVKELSQVFIANGKPIKFDFTKNATCVVSVSFNSKKTVGKTTTIVEMLKNQSTLTPDLPEGEVYNYLNIWVGNNGYATEKNIENAVVCFRVEKSWMQDKGIDKLSITLNRYSDKKWNELPTALLREDDKYLYFTAQTPGFSPFAIAGKTIVEKSGIKIRPESDTKDVKNNGSSTIDVEQDPEKERSKSMPGFEIVYGVLGLLGIFRYTR</sequence>
<dbReference type="InterPro" id="IPR011042">
    <property type="entry name" value="6-blade_b-propeller_TolB-like"/>
</dbReference>
<dbReference type="NCBIfam" id="TIGR04213">
    <property type="entry name" value="PGF_pre_PGF"/>
    <property type="match status" value="1"/>
</dbReference>
<dbReference type="InterPro" id="IPR027618">
    <property type="entry name" value="Beta_prop_Msarc"/>
</dbReference>
<dbReference type="InterPro" id="IPR013783">
    <property type="entry name" value="Ig-like_fold"/>
</dbReference>
<feature type="region of interest" description="Disordered" evidence="1">
    <location>
        <begin position="1022"/>
        <end position="1047"/>
    </location>
</feature>
<dbReference type="RefSeq" id="WP_052727263.1">
    <property type="nucleotide sequence ID" value="NZ_CP009508.1"/>
</dbReference>
<dbReference type="PANTHER" id="PTHR36842:SF1">
    <property type="entry name" value="PROTEIN TOLB"/>
    <property type="match status" value="1"/>
</dbReference>
<dbReference type="Proteomes" id="UP000033123">
    <property type="component" value="Chromosome"/>
</dbReference>
<dbReference type="Gene3D" id="2.60.40.10">
    <property type="entry name" value="Immunoglobulins"/>
    <property type="match status" value="2"/>
</dbReference>
<dbReference type="InterPro" id="IPR000601">
    <property type="entry name" value="PKD_dom"/>
</dbReference>
<dbReference type="InterPro" id="IPR022409">
    <property type="entry name" value="PKD/Chitinase_dom"/>
</dbReference>
<evidence type="ECO:0000259" key="2">
    <source>
        <dbReference type="PROSITE" id="PS50093"/>
    </source>
</evidence>
<dbReference type="CDD" id="cd00146">
    <property type="entry name" value="PKD"/>
    <property type="match status" value="2"/>
</dbReference>
<evidence type="ECO:0000313" key="3">
    <source>
        <dbReference type="EMBL" id="AKB36590.1"/>
    </source>
</evidence>
<dbReference type="HOGENOM" id="CLU_009867_0_0_2"/>
<protein>
    <submittedName>
        <fullName evidence="3">Cell surface protein</fullName>
    </submittedName>
</protein>
<feature type="domain" description="PKD" evidence="2">
    <location>
        <begin position="350"/>
        <end position="426"/>
    </location>
</feature>
<dbReference type="InterPro" id="IPR026453">
    <property type="entry name" value="PGF_pre_PGF"/>
</dbReference>